<protein>
    <recommendedName>
        <fullName evidence="5">Transducin/WD40 repeat-like superfamily protein</fullName>
    </recommendedName>
</protein>
<organism evidence="3 4">
    <name type="scientific">Centaurea solstitialis</name>
    <name type="common">yellow star-thistle</name>
    <dbReference type="NCBI Taxonomy" id="347529"/>
    <lineage>
        <taxon>Eukaryota</taxon>
        <taxon>Viridiplantae</taxon>
        <taxon>Streptophyta</taxon>
        <taxon>Embryophyta</taxon>
        <taxon>Tracheophyta</taxon>
        <taxon>Spermatophyta</taxon>
        <taxon>Magnoliopsida</taxon>
        <taxon>eudicotyledons</taxon>
        <taxon>Gunneridae</taxon>
        <taxon>Pentapetalae</taxon>
        <taxon>asterids</taxon>
        <taxon>campanulids</taxon>
        <taxon>Asterales</taxon>
        <taxon>Asteraceae</taxon>
        <taxon>Carduoideae</taxon>
        <taxon>Cardueae</taxon>
        <taxon>Centaureinae</taxon>
        <taxon>Centaurea</taxon>
    </lineage>
</organism>
<dbReference type="PANTHER" id="PTHR19857:SF21">
    <property type="entry name" value="ANAPHASE-PROMOTING COMPLEX SUBUNIT 4 WD40 DOMAIN-CONTAINING PROTEIN"/>
    <property type="match status" value="1"/>
</dbReference>
<dbReference type="PANTHER" id="PTHR19857">
    <property type="entry name" value="MITOCHONDRIAL DIVISION PROTEIN 1-RELATED"/>
    <property type="match status" value="1"/>
</dbReference>
<evidence type="ECO:0000313" key="4">
    <source>
        <dbReference type="Proteomes" id="UP001172457"/>
    </source>
</evidence>
<dbReference type="AlphaFoldDB" id="A0AA38W7Q8"/>
<dbReference type="Gene3D" id="2.130.10.10">
    <property type="entry name" value="YVTN repeat-like/Quinoprotein amine dehydrogenase"/>
    <property type="match status" value="2"/>
</dbReference>
<keyword evidence="1" id="KW-0853">WD repeat</keyword>
<evidence type="ECO:0008006" key="5">
    <source>
        <dbReference type="Google" id="ProtNLM"/>
    </source>
</evidence>
<accession>A0AA38W7Q8</accession>
<evidence type="ECO:0000313" key="3">
    <source>
        <dbReference type="EMBL" id="KAJ9540424.1"/>
    </source>
</evidence>
<keyword evidence="4" id="KW-1185">Reference proteome</keyword>
<evidence type="ECO:0000256" key="2">
    <source>
        <dbReference type="ARBA" id="ARBA00022737"/>
    </source>
</evidence>
<dbReference type="InterPro" id="IPR036322">
    <property type="entry name" value="WD40_repeat_dom_sf"/>
</dbReference>
<keyword evidence="2" id="KW-0677">Repeat</keyword>
<evidence type="ECO:0000256" key="1">
    <source>
        <dbReference type="ARBA" id="ARBA00022574"/>
    </source>
</evidence>
<gene>
    <name evidence="3" type="ORF">OSB04_026930</name>
</gene>
<comment type="caution">
    <text evidence="3">The sequence shown here is derived from an EMBL/GenBank/DDBJ whole genome shotgun (WGS) entry which is preliminary data.</text>
</comment>
<reference evidence="3" key="1">
    <citation type="submission" date="2023-03" db="EMBL/GenBank/DDBJ databases">
        <title>Chromosome-scale reference genome and RAD-based genetic map of yellow starthistle (Centaurea solstitialis) reveal putative structural variation and QTLs associated with invader traits.</title>
        <authorList>
            <person name="Reatini B."/>
            <person name="Cang F.A."/>
            <person name="Jiang Q."/>
            <person name="Mckibben M.T.W."/>
            <person name="Barker M.S."/>
            <person name="Rieseberg L.H."/>
            <person name="Dlugosch K.M."/>
        </authorList>
    </citation>
    <scope>NUCLEOTIDE SEQUENCE</scope>
    <source>
        <strain evidence="3">CAN-66</strain>
        <tissue evidence="3">Leaf</tissue>
    </source>
</reference>
<proteinExistence type="predicted"/>
<dbReference type="Proteomes" id="UP001172457">
    <property type="component" value="Chromosome 7"/>
</dbReference>
<sequence length="512" mass="56541">MEKYAVPVAQIEVVNPRPITRSQWKRSRIELTGKPERSYHHDVSPLLMRSYSEINMTTFGYSLDISSTRQLGVTALEFDSKGIYLASVTKTGCLTVHEFESLYCQSNKSVLRPEEDEGKHLLHISLPSSVDLVRWNPTNQDEVACSSLSNNEVRIFDIGYISSEPTEVLRKRPTVTVHGGSVRKGLSDIAFLEDNSRLPSVTLCGSYRTNYLTSGNSHLYYFDSVCSKAGFSASNWLCNNMCHDLLNRVLASDTCGAISIWDRRASDLPQTGLATNANSGLTSIQLSGDQCVYGASKSGFIYIWDLRGGRSSAAFQSHNEVHSSPVTSLKLASMLNKIGLLKAQSNILPKEIQSININPSCPYQLGFHLDDGWSGVLDMHDFQVTHIHCPPPPWLDETDDGIPIFSSRKPSWLPKHSIYAVGSSSSNGIHLLDFYPHTSSPCHVDHDESKNGQGSYQRKQNKFVPLSEHVTACTTHPLNGTIVAGTMEASLLMISQKHISCKKGDEIDAAES</sequence>
<name>A0AA38W7Q8_9ASTR</name>
<dbReference type="InterPro" id="IPR051179">
    <property type="entry name" value="WD_repeat_multifunction"/>
</dbReference>
<dbReference type="EMBL" id="JARYMX010000007">
    <property type="protein sequence ID" value="KAJ9540424.1"/>
    <property type="molecule type" value="Genomic_DNA"/>
</dbReference>
<dbReference type="InterPro" id="IPR015943">
    <property type="entry name" value="WD40/YVTN_repeat-like_dom_sf"/>
</dbReference>
<dbReference type="SUPFAM" id="SSF50978">
    <property type="entry name" value="WD40 repeat-like"/>
    <property type="match status" value="2"/>
</dbReference>